<proteinExistence type="predicted"/>
<evidence type="ECO:0000256" key="1">
    <source>
        <dbReference type="SAM" id="MobiDB-lite"/>
    </source>
</evidence>
<dbReference type="Proteomes" id="UP001364156">
    <property type="component" value="Chromosome"/>
</dbReference>
<sequence length="70" mass="7220">MPHATGVSGVHSDNAGGPRSRDAASEEVRIDPVGGVVPVVVLIIRLRADDQVLRVDAEPVVTPVADDVVA</sequence>
<accession>A0ABZ2HNH9</accession>
<feature type="compositionally biased region" description="Basic and acidic residues" evidence="1">
    <location>
        <begin position="19"/>
        <end position="28"/>
    </location>
</feature>
<keyword evidence="3" id="KW-1185">Reference proteome</keyword>
<evidence type="ECO:0000313" key="3">
    <source>
        <dbReference type="Proteomes" id="UP001364156"/>
    </source>
</evidence>
<gene>
    <name evidence="2" type="ORF">RZ517_05880</name>
</gene>
<protein>
    <submittedName>
        <fullName evidence="2">Uncharacterized protein</fullName>
    </submittedName>
</protein>
<feature type="region of interest" description="Disordered" evidence="1">
    <location>
        <begin position="1"/>
        <end position="28"/>
    </location>
</feature>
<name>A0ABZ2HNH9_9RHOB</name>
<reference evidence="2 3" key="1">
    <citation type="submission" date="2023-10" db="EMBL/GenBank/DDBJ databases">
        <title>Roseovarius strain S88 nov., isolated from a marine algae.</title>
        <authorList>
            <person name="Lee M.W."/>
            <person name="Lee J.K."/>
            <person name="Kim J.M."/>
            <person name="Choi D.G."/>
            <person name="Baek J.H."/>
            <person name="Bayburt H."/>
            <person name="Jung J.J."/>
            <person name="Han D.M."/>
            <person name="Jeon C.O."/>
        </authorList>
    </citation>
    <scope>NUCLEOTIDE SEQUENCE [LARGE SCALE GENOMIC DNA]</scope>
    <source>
        <strain evidence="2 3">S88</strain>
    </source>
</reference>
<evidence type="ECO:0000313" key="2">
    <source>
        <dbReference type="EMBL" id="WWR47699.1"/>
    </source>
</evidence>
<organism evidence="2 3">
    <name type="scientific">Roseovarius phycicola</name>
    <dbReference type="NCBI Taxonomy" id="3080976"/>
    <lineage>
        <taxon>Bacteria</taxon>
        <taxon>Pseudomonadati</taxon>
        <taxon>Pseudomonadota</taxon>
        <taxon>Alphaproteobacteria</taxon>
        <taxon>Rhodobacterales</taxon>
        <taxon>Roseobacteraceae</taxon>
        <taxon>Roseovarius</taxon>
    </lineage>
</organism>
<dbReference type="EMBL" id="CP146069">
    <property type="protein sequence ID" value="WWR47699.1"/>
    <property type="molecule type" value="Genomic_DNA"/>
</dbReference>